<evidence type="ECO:0000259" key="2">
    <source>
        <dbReference type="Pfam" id="PF02120"/>
    </source>
</evidence>
<organism evidence="3 4">
    <name type="scientific">Candidatus Galacturonatibacter soehngenii</name>
    <dbReference type="NCBI Taxonomy" id="2307010"/>
    <lineage>
        <taxon>Bacteria</taxon>
        <taxon>Bacillati</taxon>
        <taxon>Bacillota</taxon>
        <taxon>Clostridia</taxon>
        <taxon>Lachnospirales</taxon>
        <taxon>Lachnospiraceae</taxon>
        <taxon>Candidatus Galacturonatibacter</taxon>
    </lineage>
</organism>
<dbReference type="Proteomes" id="UP000461768">
    <property type="component" value="Unassembled WGS sequence"/>
</dbReference>
<dbReference type="OrthoDB" id="1780022at2"/>
<gene>
    <name evidence="3" type="ORF">F7O84_08890</name>
</gene>
<keyword evidence="3" id="KW-0282">Flagellum</keyword>
<accession>A0A7V7QJM4</accession>
<dbReference type="InterPro" id="IPR038610">
    <property type="entry name" value="FliK-like_C_sf"/>
</dbReference>
<dbReference type="Gene3D" id="3.30.750.140">
    <property type="match status" value="1"/>
</dbReference>
<feature type="domain" description="Flagellar hook-length control protein-like C-terminal" evidence="2">
    <location>
        <begin position="371"/>
        <end position="440"/>
    </location>
</feature>
<reference evidence="3 4" key="1">
    <citation type="submission" date="2019-09" db="EMBL/GenBank/DDBJ databases">
        <authorList>
            <person name="Valk L.C."/>
        </authorList>
    </citation>
    <scope>NUCLEOTIDE SEQUENCE [LARGE SCALE GENOMIC DNA]</scope>
    <source>
        <strain evidence="3">GalUA</strain>
    </source>
</reference>
<name>A0A7V7QJM4_9FIRM</name>
<keyword evidence="4" id="KW-1185">Reference proteome</keyword>
<sequence>MFISIENTKERRRHMKATSVENVNLLNTVSSEKGLKSDYVKNSSFSNIMNSLSETDFKNLTNESNQKSSDVTSKKQTFEQVVEEKLKKSITDDSKTSKDKDVKNVDSSKLDDAQLDSQIKEYSKKIKDALLSALDISEEDLESAMELLGMNYLDCLDKNNLAQLLMTITGNTDISVLITDETLYQKFNDVLTMMDGMKETILSDMGLTEEELAILQQKLKQLNLSANDTTMDVHVDDTMHTQSFDQTQQVESVKETIITNITDSKDSSVSQEKSIANVSNNFSDEKSNIDSFTTQSKEDKNQQQNEQSDDLSDLFEEESNTASNLQKFAPRQEAVIDNLTEEVVINEKTAVDTESILRQIQNHFRVSTTLDNTKMEFQLNPENLGKLTIQLASKDGMITAQITTQNTVVKEVIESQILQLRENMNNQGLKVEAVEVTVESHEFERNLEQGSSNTNQEQYEQQQKKTRRLINFNDPETLEDLSEEETLIANMMIGDGNSLNYTV</sequence>
<evidence type="ECO:0000313" key="4">
    <source>
        <dbReference type="Proteomes" id="UP000461768"/>
    </source>
</evidence>
<keyword evidence="3" id="KW-0966">Cell projection</keyword>
<protein>
    <submittedName>
        <fullName evidence="3">Flagellar hook-length control protein FliK</fullName>
    </submittedName>
</protein>
<reference evidence="3 4" key="2">
    <citation type="submission" date="2020-02" db="EMBL/GenBank/DDBJ databases">
        <title>Candidatus Galacturonibacter soehngenii shows hetero-acetogenic catabolism of galacturonic acid but lacks a canonical carbon monoxide dehydrogenase/acetyl-CoA synthase complex.</title>
        <authorList>
            <person name="Diender M."/>
            <person name="Stouten G.R."/>
            <person name="Petersen J.F."/>
            <person name="Nielsen P.H."/>
            <person name="Dueholm M.S."/>
            <person name="Pronk J.T."/>
            <person name="Van Loosdrecht M.C.M."/>
        </authorList>
    </citation>
    <scope>NUCLEOTIDE SEQUENCE [LARGE SCALE GENOMIC DNA]</scope>
    <source>
        <strain evidence="3">GalUA</strain>
    </source>
</reference>
<dbReference type="EMBL" id="WAGX01000005">
    <property type="protein sequence ID" value="KAB1437706.1"/>
    <property type="molecule type" value="Genomic_DNA"/>
</dbReference>
<dbReference type="Pfam" id="PF02120">
    <property type="entry name" value="Flg_hook"/>
    <property type="match status" value="1"/>
</dbReference>
<evidence type="ECO:0000313" key="3">
    <source>
        <dbReference type="EMBL" id="KAB1437706.1"/>
    </source>
</evidence>
<feature type="compositionally biased region" description="Polar residues" evidence="1">
    <location>
        <begin position="448"/>
        <end position="461"/>
    </location>
</feature>
<comment type="caution">
    <text evidence="3">The sequence shown here is derived from an EMBL/GenBank/DDBJ whole genome shotgun (WGS) entry which is preliminary data.</text>
</comment>
<evidence type="ECO:0000256" key="1">
    <source>
        <dbReference type="SAM" id="MobiDB-lite"/>
    </source>
</evidence>
<keyword evidence="3" id="KW-0969">Cilium</keyword>
<feature type="region of interest" description="Disordered" evidence="1">
    <location>
        <begin position="444"/>
        <end position="468"/>
    </location>
</feature>
<proteinExistence type="predicted"/>
<feature type="region of interest" description="Disordered" evidence="1">
    <location>
        <begin position="264"/>
        <end position="310"/>
    </location>
</feature>
<dbReference type="InterPro" id="IPR021136">
    <property type="entry name" value="Flagellar_hook_control-like_C"/>
</dbReference>
<feature type="compositionally biased region" description="Polar residues" evidence="1">
    <location>
        <begin position="264"/>
        <end position="282"/>
    </location>
</feature>
<dbReference type="CDD" id="cd17470">
    <property type="entry name" value="T3SS_Flik_C"/>
    <property type="match status" value="1"/>
</dbReference>
<dbReference type="AlphaFoldDB" id="A0A7V7QJM4"/>